<evidence type="ECO:0000256" key="1">
    <source>
        <dbReference type="ARBA" id="ARBA00004651"/>
    </source>
</evidence>
<keyword evidence="5 6" id="KW-0472">Membrane</keyword>
<feature type="transmembrane region" description="Helical" evidence="6">
    <location>
        <begin position="28"/>
        <end position="48"/>
    </location>
</feature>
<accession>A0A0M0LHT5</accession>
<dbReference type="PATRIC" id="fig|284581.3.peg.747"/>
<protein>
    <submittedName>
        <fullName evidence="7">Cytochrome B6</fullName>
    </submittedName>
</protein>
<dbReference type="Pfam" id="PF03626">
    <property type="entry name" value="COX4_pro"/>
    <property type="match status" value="1"/>
</dbReference>
<gene>
    <name evidence="7" type="ORF">AMD01_02400</name>
</gene>
<feature type="transmembrane region" description="Helical" evidence="6">
    <location>
        <begin position="54"/>
        <end position="77"/>
    </location>
</feature>
<evidence type="ECO:0000256" key="6">
    <source>
        <dbReference type="SAM" id="Phobius"/>
    </source>
</evidence>
<evidence type="ECO:0000313" key="7">
    <source>
        <dbReference type="EMBL" id="KOO50619.1"/>
    </source>
</evidence>
<evidence type="ECO:0000313" key="8">
    <source>
        <dbReference type="Proteomes" id="UP000037558"/>
    </source>
</evidence>
<sequence length="111" mass="12857">MATNQSNSGNPRVDLKYRKKKNAEEMKFQVISFGLMLFLTLVAFLAVWNEDFGGWYTVPFIMLLAVVQVIFQLYYFMHMSHKGHAVPSLFLYSGLLVGLITLLTFVTIIWW</sequence>
<dbReference type="InterPro" id="IPR005171">
    <property type="entry name" value="Cyt_c_oxidase_su4_prok"/>
</dbReference>
<proteinExistence type="predicted"/>
<evidence type="ECO:0000256" key="3">
    <source>
        <dbReference type="ARBA" id="ARBA00022692"/>
    </source>
</evidence>
<dbReference type="AlphaFoldDB" id="A0A0M0LHT5"/>
<dbReference type="OrthoDB" id="2989516at2"/>
<comment type="caution">
    <text evidence="7">The sequence shown here is derived from an EMBL/GenBank/DDBJ whole genome shotgun (WGS) entry which is preliminary data.</text>
</comment>
<dbReference type="STRING" id="284581.AMD01_02400"/>
<feature type="transmembrane region" description="Helical" evidence="6">
    <location>
        <begin position="89"/>
        <end position="110"/>
    </location>
</feature>
<dbReference type="InterPro" id="IPR014257">
    <property type="entry name" value="Cyt_c_oxidase_su4_bacillaceae"/>
</dbReference>
<name>A0A0M0LHT5_9BACI</name>
<keyword evidence="4 6" id="KW-1133">Transmembrane helix</keyword>
<keyword evidence="2" id="KW-1003">Cell membrane</keyword>
<evidence type="ECO:0000256" key="2">
    <source>
        <dbReference type="ARBA" id="ARBA00022475"/>
    </source>
</evidence>
<dbReference type="EMBL" id="LILC01000002">
    <property type="protein sequence ID" value="KOO50619.1"/>
    <property type="molecule type" value="Genomic_DNA"/>
</dbReference>
<keyword evidence="3 6" id="KW-0812">Transmembrane</keyword>
<organism evidence="7 8">
    <name type="scientific">Priestia koreensis</name>
    <dbReference type="NCBI Taxonomy" id="284581"/>
    <lineage>
        <taxon>Bacteria</taxon>
        <taxon>Bacillati</taxon>
        <taxon>Bacillota</taxon>
        <taxon>Bacilli</taxon>
        <taxon>Bacillales</taxon>
        <taxon>Bacillaceae</taxon>
        <taxon>Priestia</taxon>
    </lineage>
</organism>
<keyword evidence="8" id="KW-1185">Reference proteome</keyword>
<comment type="subcellular location">
    <subcellularLocation>
        <location evidence="1">Cell membrane</location>
        <topology evidence="1">Multi-pass membrane protein</topology>
    </subcellularLocation>
</comment>
<evidence type="ECO:0000256" key="4">
    <source>
        <dbReference type="ARBA" id="ARBA00022989"/>
    </source>
</evidence>
<reference evidence="8" key="1">
    <citation type="submission" date="2015-08" db="EMBL/GenBank/DDBJ databases">
        <title>Fjat-14210 dsm16467.</title>
        <authorList>
            <person name="Liu B."/>
            <person name="Wang J."/>
            <person name="Zhu Y."/>
            <person name="Liu G."/>
            <person name="Chen Q."/>
            <person name="Chen Z."/>
            <person name="Lan J."/>
            <person name="Che J."/>
            <person name="Ge C."/>
            <person name="Shi H."/>
            <person name="Pan Z."/>
            <person name="Liu X."/>
        </authorList>
    </citation>
    <scope>NUCLEOTIDE SEQUENCE [LARGE SCALE GENOMIC DNA]</scope>
    <source>
        <strain evidence="8">DSM 16467</strain>
    </source>
</reference>
<dbReference type="NCBIfam" id="TIGR02908">
    <property type="entry name" value="CoxD_Bacillus"/>
    <property type="match status" value="1"/>
</dbReference>
<evidence type="ECO:0000256" key="5">
    <source>
        <dbReference type="ARBA" id="ARBA00023136"/>
    </source>
</evidence>
<dbReference type="GO" id="GO:0005886">
    <property type="term" value="C:plasma membrane"/>
    <property type="evidence" value="ECO:0007669"/>
    <property type="project" value="UniProtKB-SubCell"/>
</dbReference>
<dbReference type="Proteomes" id="UP000037558">
    <property type="component" value="Unassembled WGS sequence"/>
</dbReference>
<dbReference type="RefSeq" id="WP_053399783.1">
    <property type="nucleotide sequence ID" value="NZ_JAMAUM010000002.1"/>
</dbReference>